<dbReference type="GO" id="GO:0016616">
    <property type="term" value="F:oxidoreductase activity, acting on the CH-OH group of donors, NAD or NADP as acceptor"/>
    <property type="evidence" value="ECO:0007669"/>
    <property type="project" value="TreeGrafter"/>
</dbReference>
<dbReference type="Gene3D" id="3.40.50.720">
    <property type="entry name" value="NAD(P)-binding Rossmann-like Domain"/>
    <property type="match status" value="1"/>
</dbReference>
<dbReference type="PANTHER" id="PTHR10366">
    <property type="entry name" value="NAD DEPENDENT EPIMERASE/DEHYDRATASE"/>
    <property type="match status" value="1"/>
</dbReference>
<dbReference type="EMBL" id="QGMJ01000385">
    <property type="protein sequence ID" value="TVY36959.1"/>
    <property type="molecule type" value="Genomic_DNA"/>
</dbReference>
<keyword evidence="1" id="KW-0560">Oxidoreductase</keyword>
<evidence type="ECO:0000256" key="1">
    <source>
        <dbReference type="ARBA" id="ARBA00023002"/>
    </source>
</evidence>
<evidence type="ECO:0000313" key="4">
    <source>
        <dbReference type="EMBL" id="TVY36959.1"/>
    </source>
</evidence>
<evidence type="ECO:0000259" key="3">
    <source>
        <dbReference type="Pfam" id="PF01370"/>
    </source>
</evidence>
<protein>
    <submittedName>
        <fullName evidence="4">NAD-dependent epimerase/dehydratase</fullName>
    </submittedName>
</protein>
<organism evidence="4 5">
    <name type="scientific">Lachnellula subtilissima</name>
    <dbReference type="NCBI Taxonomy" id="602034"/>
    <lineage>
        <taxon>Eukaryota</taxon>
        <taxon>Fungi</taxon>
        <taxon>Dikarya</taxon>
        <taxon>Ascomycota</taxon>
        <taxon>Pezizomycotina</taxon>
        <taxon>Leotiomycetes</taxon>
        <taxon>Helotiales</taxon>
        <taxon>Lachnaceae</taxon>
        <taxon>Lachnellula</taxon>
    </lineage>
</organism>
<dbReference type="SUPFAM" id="SSF51735">
    <property type="entry name" value="NAD(P)-binding Rossmann-fold domains"/>
    <property type="match status" value="1"/>
</dbReference>
<evidence type="ECO:0000313" key="5">
    <source>
        <dbReference type="Proteomes" id="UP000462212"/>
    </source>
</evidence>
<reference evidence="4 5" key="1">
    <citation type="submission" date="2018-05" db="EMBL/GenBank/DDBJ databases">
        <title>Genome sequencing and assembly of the regulated plant pathogen Lachnellula willkommii and related sister species for the development of diagnostic species identification markers.</title>
        <authorList>
            <person name="Giroux E."/>
            <person name="Bilodeau G."/>
        </authorList>
    </citation>
    <scope>NUCLEOTIDE SEQUENCE [LARGE SCALE GENOMIC DNA]</scope>
    <source>
        <strain evidence="4 5">CBS 197.66</strain>
    </source>
</reference>
<gene>
    <name evidence="4" type="primary">terH</name>
    <name evidence="4" type="ORF">LSUB1_G005361</name>
</gene>
<dbReference type="Pfam" id="PF01370">
    <property type="entry name" value="Epimerase"/>
    <property type="match status" value="1"/>
</dbReference>
<dbReference type="Proteomes" id="UP000462212">
    <property type="component" value="Unassembled WGS sequence"/>
</dbReference>
<dbReference type="OrthoDB" id="2735536at2759"/>
<evidence type="ECO:0000256" key="2">
    <source>
        <dbReference type="ARBA" id="ARBA00023445"/>
    </source>
</evidence>
<dbReference type="InterPro" id="IPR001509">
    <property type="entry name" value="Epimerase_deHydtase"/>
</dbReference>
<sequence>MSDLKTTIPKGSLVLVTGVTGFVASQVAKQFLERGYKVRGTVRDIAKAAWLVEDVLKSYIDDGVFELALVPDIAADHALDEAVKGVSAVVHLATIATFDPDPNKVVPQTVAGTMSALEAAMKEPSVQQFVYTSSKGAALIPSIGEDTNVGRDTWNDKAVQLAWAPPPYEPSRGLLVYFASKVAAEKAVWKFVKERKPHFTVNVISPAGIIGEPLNKKQIGFTASWIPQLYEGKTTYLDTSVSIYFVDVKDVALLHVAAALDPDVKNARFHIWGQHSSWTDIAAIMRKLRPHHKSIPEFPTPEYLTISTDQTEIVALLKNWGSHGGWRPLEETVADNLSVCE</sequence>
<proteinExistence type="inferred from homology"/>
<accession>A0A8H8U9Y6</accession>
<dbReference type="InterPro" id="IPR036291">
    <property type="entry name" value="NAD(P)-bd_dom_sf"/>
</dbReference>
<keyword evidence="5" id="KW-1185">Reference proteome</keyword>
<dbReference type="InterPro" id="IPR050425">
    <property type="entry name" value="NAD(P)_dehydrat-like"/>
</dbReference>
<comment type="similarity">
    <text evidence="2">Belongs to the NAD(P)-dependent epimerase/dehydratase family. Dihydroflavonol-4-reductase subfamily.</text>
</comment>
<name>A0A8H8U9Y6_9HELO</name>
<dbReference type="AlphaFoldDB" id="A0A8H8U9Y6"/>
<dbReference type="PANTHER" id="PTHR10366:SF562">
    <property type="entry name" value="ALDEHYDE REDUCTASE II (AFU_ORTHOLOGUE AFUA_1G11360)"/>
    <property type="match status" value="1"/>
</dbReference>
<comment type="caution">
    <text evidence="4">The sequence shown here is derived from an EMBL/GenBank/DDBJ whole genome shotgun (WGS) entry which is preliminary data.</text>
</comment>
<feature type="domain" description="NAD-dependent epimerase/dehydratase" evidence="3">
    <location>
        <begin position="14"/>
        <end position="264"/>
    </location>
</feature>